<evidence type="ECO:0000313" key="7">
    <source>
        <dbReference type="EMBL" id="VDI54565.1"/>
    </source>
</evidence>
<dbReference type="Pfam" id="PF00226">
    <property type="entry name" value="DnaJ"/>
    <property type="match status" value="1"/>
</dbReference>
<evidence type="ECO:0000259" key="6">
    <source>
        <dbReference type="PROSITE" id="PS51074"/>
    </source>
</evidence>
<keyword evidence="8" id="KW-1185">Reference proteome</keyword>
<dbReference type="Gene3D" id="3.10.660.10">
    <property type="entry name" value="DPH Zinc finger"/>
    <property type="match status" value="1"/>
</dbReference>
<dbReference type="Gene3D" id="1.10.287.110">
    <property type="entry name" value="DnaJ domain"/>
    <property type="match status" value="1"/>
</dbReference>
<dbReference type="PRINTS" id="PR00625">
    <property type="entry name" value="JDOMAIN"/>
</dbReference>
<comment type="similarity">
    <text evidence="1">Belongs to the DPH4 family.</text>
</comment>
<dbReference type="PROSITE" id="PS50076">
    <property type="entry name" value="DNAJ_2"/>
    <property type="match status" value="1"/>
</dbReference>
<feature type="domain" description="DPH-type MB" evidence="6">
    <location>
        <begin position="78"/>
        <end position="133"/>
    </location>
</feature>
<dbReference type="PROSITE" id="PS51074">
    <property type="entry name" value="DPH_MB"/>
    <property type="match status" value="1"/>
</dbReference>
<evidence type="ECO:0000313" key="8">
    <source>
        <dbReference type="Proteomes" id="UP000596742"/>
    </source>
</evidence>
<dbReference type="SUPFAM" id="SSF144217">
    <property type="entry name" value="CSL zinc finger"/>
    <property type="match status" value="1"/>
</dbReference>
<evidence type="ECO:0000256" key="2">
    <source>
        <dbReference type="ARBA" id="ARBA00022723"/>
    </source>
</evidence>
<dbReference type="Proteomes" id="UP000596742">
    <property type="component" value="Unassembled WGS sequence"/>
</dbReference>
<dbReference type="InterPro" id="IPR036671">
    <property type="entry name" value="DPH_MB_sf"/>
</dbReference>
<dbReference type="InterPro" id="IPR007872">
    <property type="entry name" value="DPH_MB_dom"/>
</dbReference>
<dbReference type="SUPFAM" id="SSF46565">
    <property type="entry name" value="Chaperone J-domain"/>
    <property type="match status" value="1"/>
</dbReference>
<keyword evidence="3" id="KW-0862">Zinc</keyword>
<dbReference type="Pfam" id="PF05207">
    <property type="entry name" value="Zn_ribbon_CSL"/>
    <property type="match status" value="1"/>
</dbReference>
<sequence>MENLYMILESTENATFEELRQNYQKLALKYHPDKNIDNTNTENFVKIRKAWDILSNEKLKKEYDIKWQQRKVAQNYPIQNEVDILEFDEDDESVLTYPCRCGGFYTLSESDIKFCYDIVCCDTCTLSIKVIYSDQDQT</sequence>
<evidence type="ECO:0000259" key="5">
    <source>
        <dbReference type="PROSITE" id="PS50076"/>
    </source>
</evidence>
<evidence type="ECO:0000256" key="3">
    <source>
        <dbReference type="ARBA" id="ARBA00022833"/>
    </source>
</evidence>
<dbReference type="InterPro" id="IPR036869">
    <property type="entry name" value="J_dom_sf"/>
</dbReference>
<keyword evidence="2" id="KW-0479">Metal-binding</keyword>
<gene>
    <name evidence="7" type="ORF">MGAL_10B015610</name>
</gene>
<dbReference type="OrthoDB" id="66964at2759"/>
<dbReference type="InterPro" id="IPR018253">
    <property type="entry name" value="DnaJ_domain_CS"/>
</dbReference>
<dbReference type="InterPro" id="IPR001623">
    <property type="entry name" value="DnaJ_domain"/>
</dbReference>
<evidence type="ECO:0000256" key="1">
    <source>
        <dbReference type="ARBA" id="ARBA00006169"/>
    </source>
</evidence>
<dbReference type="CDD" id="cd06257">
    <property type="entry name" value="DnaJ"/>
    <property type="match status" value="1"/>
</dbReference>
<reference evidence="7" key="1">
    <citation type="submission" date="2018-11" db="EMBL/GenBank/DDBJ databases">
        <authorList>
            <person name="Alioto T."/>
            <person name="Alioto T."/>
        </authorList>
    </citation>
    <scope>NUCLEOTIDE SEQUENCE</scope>
</reference>
<organism evidence="7 8">
    <name type="scientific">Mytilus galloprovincialis</name>
    <name type="common">Mediterranean mussel</name>
    <dbReference type="NCBI Taxonomy" id="29158"/>
    <lineage>
        <taxon>Eukaryota</taxon>
        <taxon>Metazoa</taxon>
        <taxon>Spiralia</taxon>
        <taxon>Lophotrochozoa</taxon>
        <taxon>Mollusca</taxon>
        <taxon>Bivalvia</taxon>
        <taxon>Autobranchia</taxon>
        <taxon>Pteriomorphia</taxon>
        <taxon>Mytilida</taxon>
        <taxon>Mytiloidea</taxon>
        <taxon>Mytilidae</taxon>
        <taxon>Mytilinae</taxon>
        <taxon>Mytilus</taxon>
    </lineage>
</organism>
<keyword evidence="4" id="KW-0408">Iron</keyword>
<name>A0A8B6FS65_MYTGA</name>
<dbReference type="PANTHER" id="PTHR45255:SF1">
    <property type="entry name" value="DNAJ HOMOLOG SUBFAMILY C MEMBER 24"/>
    <property type="match status" value="1"/>
</dbReference>
<protein>
    <submittedName>
        <fullName evidence="7">Diphthamide biosynthesis protein 4</fullName>
    </submittedName>
</protein>
<dbReference type="SMART" id="SM00271">
    <property type="entry name" value="DnaJ"/>
    <property type="match status" value="1"/>
</dbReference>
<proteinExistence type="inferred from homology"/>
<evidence type="ECO:0000256" key="4">
    <source>
        <dbReference type="ARBA" id="ARBA00023004"/>
    </source>
</evidence>
<dbReference type="PROSITE" id="PS00636">
    <property type="entry name" value="DNAJ_1"/>
    <property type="match status" value="1"/>
</dbReference>
<dbReference type="EMBL" id="UYJE01007419">
    <property type="protein sequence ID" value="VDI54565.1"/>
    <property type="molecule type" value="Genomic_DNA"/>
</dbReference>
<dbReference type="GO" id="GO:0001671">
    <property type="term" value="F:ATPase activator activity"/>
    <property type="evidence" value="ECO:0007669"/>
    <property type="project" value="TreeGrafter"/>
</dbReference>
<feature type="domain" description="J" evidence="5">
    <location>
        <begin position="3"/>
        <end position="67"/>
    </location>
</feature>
<dbReference type="GO" id="GO:0008198">
    <property type="term" value="F:ferrous iron binding"/>
    <property type="evidence" value="ECO:0007669"/>
    <property type="project" value="TreeGrafter"/>
</dbReference>
<dbReference type="AlphaFoldDB" id="A0A8B6FS65"/>
<dbReference type="PANTHER" id="PTHR45255">
    <property type="entry name" value="DNAJ HOMOLOG SUBFAMILY C MEMBER 24"/>
    <property type="match status" value="1"/>
</dbReference>
<comment type="caution">
    <text evidence="7">The sequence shown here is derived from an EMBL/GenBank/DDBJ whole genome shotgun (WGS) entry which is preliminary data.</text>
</comment>
<accession>A0A8B6FS65</accession>